<dbReference type="InterPro" id="IPR019776">
    <property type="entry name" value="Flagellar_basal_body_rod_CS"/>
</dbReference>
<dbReference type="NCBIfam" id="TIGR02490">
    <property type="entry name" value="flgF"/>
    <property type="match status" value="1"/>
</dbReference>
<dbReference type="Pfam" id="PF00460">
    <property type="entry name" value="Flg_bb_rod"/>
    <property type="match status" value="1"/>
</dbReference>
<dbReference type="NCBIfam" id="TIGR03506">
    <property type="entry name" value="FlgEFG_subfam"/>
    <property type="match status" value="1"/>
</dbReference>
<dbReference type="InterPro" id="IPR010930">
    <property type="entry name" value="Flg_bb/hook_C_dom"/>
</dbReference>
<dbReference type="Pfam" id="PF06429">
    <property type="entry name" value="Flg_bbr_C"/>
    <property type="match status" value="1"/>
</dbReference>
<evidence type="ECO:0000259" key="3">
    <source>
        <dbReference type="Pfam" id="PF06429"/>
    </source>
</evidence>
<dbReference type="GO" id="GO:0030694">
    <property type="term" value="C:bacterial-type flagellum basal body, rod"/>
    <property type="evidence" value="ECO:0007669"/>
    <property type="project" value="InterPro"/>
</dbReference>
<dbReference type="GO" id="GO:0071978">
    <property type="term" value="P:bacterial-type flagellum-dependent swarming motility"/>
    <property type="evidence" value="ECO:0007669"/>
    <property type="project" value="TreeGrafter"/>
</dbReference>
<dbReference type="PANTHER" id="PTHR30435">
    <property type="entry name" value="FLAGELLAR PROTEIN"/>
    <property type="match status" value="1"/>
</dbReference>
<feature type="domain" description="Flagellar basal-body/hook protein C-terminal" evidence="3">
    <location>
        <begin position="206"/>
        <end position="250"/>
    </location>
</feature>
<accession>A0A3B1DJK2</accession>
<keyword evidence="5" id="KW-0282">Flagellum</keyword>
<dbReference type="Pfam" id="PF22692">
    <property type="entry name" value="LlgE_F_G_D1"/>
    <property type="match status" value="1"/>
</dbReference>
<dbReference type="EMBL" id="UOGF01000079">
    <property type="protein sequence ID" value="VAX31865.1"/>
    <property type="molecule type" value="Genomic_DNA"/>
</dbReference>
<keyword evidence="5" id="KW-0969">Cilium</keyword>
<proteinExistence type="inferred from homology"/>
<feature type="domain" description="Flagellar basal body rod protein N-terminal" evidence="2">
    <location>
        <begin position="9"/>
        <end position="34"/>
    </location>
</feature>
<evidence type="ECO:0000259" key="2">
    <source>
        <dbReference type="Pfam" id="PF00460"/>
    </source>
</evidence>
<feature type="domain" description="Flagellar hook protein FlgE/F/G-like D1" evidence="4">
    <location>
        <begin position="93"/>
        <end position="156"/>
    </location>
</feature>
<sequence length="256" mass="26748">MNSIYPVLSGALAQEKRLELITNNLANVSTSGFKKDIAIFEGLTPLSTDAAGTHVQFQARLLGSDSTFGLLKAVKTDFSAGAIQVTDEPLDLAIQGEGFFAVQSPEGVRYTRNGHFTLDSDRQLVTTSGYPVLGSGGPISFPPGIVTIDSSGNVSVRGSEAGATIIAVDILPVYTVSNPNNLKKVGGSLFKVVNGTAVPSIEGQIQQGALEGSNVNSVEEMVAMISVMRRYEAAQKAIQTADDIAGKAANEIGRMG</sequence>
<evidence type="ECO:0000259" key="4">
    <source>
        <dbReference type="Pfam" id="PF22692"/>
    </source>
</evidence>
<dbReference type="InterPro" id="IPR001444">
    <property type="entry name" value="Flag_bb_rod_N"/>
</dbReference>
<protein>
    <submittedName>
        <fullName evidence="5">Flagellar basal-body rod protein FlgF</fullName>
    </submittedName>
</protein>
<dbReference type="InterPro" id="IPR012836">
    <property type="entry name" value="FlgF"/>
</dbReference>
<dbReference type="PROSITE" id="PS00588">
    <property type="entry name" value="FLAGELLA_BB_ROD"/>
    <property type="match status" value="1"/>
</dbReference>
<dbReference type="InterPro" id="IPR053967">
    <property type="entry name" value="LlgE_F_G-like_D1"/>
</dbReference>
<dbReference type="PANTHER" id="PTHR30435:SF19">
    <property type="entry name" value="FLAGELLAR BASAL-BODY ROD PROTEIN FLGG"/>
    <property type="match status" value="1"/>
</dbReference>
<organism evidence="5">
    <name type="scientific">hydrothermal vent metagenome</name>
    <dbReference type="NCBI Taxonomy" id="652676"/>
    <lineage>
        <taxon>unclassified sequences</taxon>
        <taxon>metagenomes</taxon>
        <taxon>ecological metagenomes</taxon>
    </lineage>
</organism>
<name>A0A3B1DJK2_9ZZZZ</name>
<dbReference type="InterPro" id="IPR020013">
    <property type="entry name" value="Flagellar_FlgE/F/G"/>
</dbReference>
<dbReference type="InterPro" id="IPR037925">
    <property type="entry name" value="FlgE/F/G-like"/>
</dbReference>
<gene>
    <name evidence="5" type="ORF">MNBD_NITROSPIRAE01-1370</name>
</gene>
<evidence type="ECO:0000313" key="5">
    <source>
        <dbReference type="EMBL" id="VAX31865.1"/>
    </source>
</evidence>
<comment type="similarity">
    <text evidence="1">Belongs to the flagella basal body rod proteins family.</text>
</comment>
<dbReference type="SUPFAM" id="SSF117143">
    <property type="entry name" value="Flagellar hook protein flgE"/>
    <property type="match status" value="1"/>
</dbReference>
<evidence type="ECO:0000256" key="1">
    <source>
        <dbReference type="ARBA" id="ARBA00009677"/>
    </source>
</evidence>
<dbReference type="AlphaFoldDB" id="A0A3B1DJK2"/>
<keyword evidence="5" id="KW-0966">Cell projection</keyword>
<reference evidence="5" key="1">
    <citation type="submission" date="2018-06" db="EMBL/GenBank/DDBJ databases">
        <authorList>
            <person name="Zhirakovskaya E."/>
        </authorList>
    </citation>
    <scope>NUCLEOTIDE SEQUENCE</scope>
</reference>